<evidence type="ECO:0000313" key="5">
    <source>
        <dbReference type="Proteomes" id="UP000719766"/>
    </source>
</evidence>
<evidence type="ECO:0000259" key="3">
    <source>
        <dbReference type="Pfam" id="PF06985"/>
    </source>
</evidence>
<comment type="caution">
    <text evidence="4">The sequence shown here is derived from an EMBL/GenBank/DDBJ whole genome shotgun (WGS) entry which is preliminary data.</text>
</comment>
<evidence type="ECO:0000313" key="4">
    <source>
        <dbReference type="EMBL" id="KAG1802789.1"/>
    </source>
</evidence>
<dbReference type="InterPro" id="IPR011990">
    <property type="entry name" value="TPR-like_helical_dom_sf"/>
</dbReference>
<dbReference type="PANTHER" id="PTHR10622">
    <property type="entry name" value="HET DOMAIN-CONTAINING PROTEIN"/>
    <property type="match status" value="1"/>
</dbReference>
<feature type="domain" description="Heterokaryon incompatibility" evidence="3">
    <location>
        <begin position="499"/>
        <end position="586"/>
    </location>
</feature>
<dbReference type="EMBL" id="JABBWE010000005">
    <property type="protein sequence ID" value="KAG1802789.1"/>
    <property type="molecule type" value="Genomic_DNA"/>
</dbReference>
<dbReference type="InterPro" id="IPR036322">
    <property type="entry name" value="WD40_repeat_dom_sf"/>
</dbReference>
<feature type="region of interest" description="Disordered" evidence="2">
    <location>
        <begin position="880"/>
        <end position="899"/>
    </location>
</feature>
<dbReference type="SMART" id="SM00320">
    <property type="entry name" value="WD40"/>
    <property type="match status" value="7"/>
</dbReference>
<dbReference type="Gene3D" id="1.25.40.10">
    <property type="entry name" value="Tetratricopeptide repeat domain"/>
    <property type="match status" value="1"/>
</dbReference>
<protein>
    <submittedName>
        <fullName evidence="4">WD40-repeat-containing domain protein</fullName>
    </submittedName>
</protein>
<accession>A0A9P7J4S4</accession>
<keyword evidence="1" id="KW-0853">WD repeat</keyword>
<dbReference type="InterPro" id="IPR010730">
    <property type="entry name" value="HET"/>
</dbReference>
<sequence length="961" mass="108347">MLGLLDIAKKAYLKVWPTRPASAQTTQPALMRTIEGHTSKVKAVAVFNDNRRVVTCSSVSTLQIWDVETGASIGGLFEPEGRIIGGSVRSLAVSPDDRLIVSAGSYGIVIWDVKRMQMLYELWSMPVKSVCFSPDGKRLAAGGPGDDEVHIWDTKTCDVLASCRRRPRRRNLSDPAVLGVAFSPDGLKLACASSNGYIDVRRTDNLRRLFRFYAEPLAVSSPVRGIVWSPDGQQLVSISHNKLQFWNSSNGHQIGQASGRKRYNSLAISSDGSFIATASNDKTVRLWCTKTHQQIGDALNHTVVATCVAISPNAELLVNGGKDGKVRVWLVENVLSTAMQLDSSYDSYWAHWALGRNLYRGTLSDAEKVIENNPSSHLGYEMKHKALHTGQRYDEAIEALDSMLSKLSDTPDPQIRQLHRKYVKQSKVDDAIRRAVHTRLESAPLRLLETSTGYLCDREAQIRIFMKSTEYKKLLYASMMRAPLNMELINKAVAKFFSWVMLSHRWDRREPLLHNIQGRVVYELNGVGGIEKLQKFCNKARDLGYRWAWSDTCCINQNNNVELQRSVNSMFVWYHQSALTIVYLSDVPPSAEWGALANSDWNTRGWTVQEFLAPRVILFYRADWTLYLNDHSGNHKKSATIMQELENSTGINTRTLVAFRPGMRDAREKLKWVSTRVTTLQEDIVYSLFGIFGVHLPVIYGETKQNALDRLLQEIVGRSGDITVLDWVGKASDFNSCLPADVTSYKALAFTLPSLPGDEMRTSVSMLRNTVAVELASKLYTLLDNLSVPRFTNYRLQLPCIAFPVTKVRQRHDQHGGIYFTYDIEADGLQDLLITSENTLTQFSPAQPTPQKFFIIRPWDRHDFGLPDFSDDAQRVLESPLPSQLDSPDESLGENEPNEMDAHSRALRLIVRLGQPFAALLVAQQRGWEYKRIASDHRIMACVKDMASIENMMDVRMLEML</sequence>
<feature type="compositionally biased region" description="Acidic residues" evidence="2">
    <location>
        <begin position="887"/>
        <end position="899"/>
    </location>
</feature>
<dbReference type="InterPro" id="IPR001680">
    <property type="entry name" value="WD40_rpt"/>
</dbReference>
<feature type="repeat" description="WD" evidence="1">
    <location>
        <begin position="265"/>
        <end position="297"/>
    </location>
</feature>
<dbReference type="PROSITE" id="PS50082">
    <property type="entry name" value="WD_REPEATS_2"/>
    <property type="match status" value="3"/>
</dbReference>
<keyword evidence="5" id="KW-1185">Reference proteome</keyword>
<dbReference type="CDD" id="cd00200">
    <property type="entry name" value="WD40"/>
    <property type="match status" value="1"/>
</dbReference>
<dbReference type="InterPro" id="IPR015943">
    <property type="entry name" value="WD40/YVTN_repeat-like_dom_sf"/>
</dbReference>
<evidence type="ECO:0000256" key="2">
    <source>
        <dbReference type="SAM" id="MobiDB-lite"/>
    </source>
</evidence>
<dbReference type="OrthoDB" id="2691269at2759"/>
<proteinExistence type="predicted"/>
<name>A0A9P7J4S4_9AGAM</name>
<dbReference type="Proteomes" id="UP000719766">
    <property type="component" value="Unassembled WGS sequence"/>
</dbReference>
<dbReference type="SUPFAM" id="SSF48452">
    <property type="entry name" value="TPR-like"/>
    <property type="match status" value="1"/>
</dbReference>
<dbReference type="PROSITE" id="PS50294">
    <property type="entry name" value="WD_REPEATS_REGION"/>
    <property type="match status" value="3"/>
</dbReference>
<evidence type="ECO:0000256" key="1">
    <source>
        <dbReference type="PROSITE-ProRule" id="PRU00221"/>
    </source>
</evidence>
<organism evidence="4 5">
    <name type="scientific">Suillus plorans</name>
    <dbReference type="NCBI Taxonomy" id="116603"/>
    <lineage>
        <taxon>Eukaryota</taxon>
        <taxon>Fungi</taxon>
        <taxon>Dikarya</taxon>
        <taxon>Basidiomycota</taxon>
        <taxon>Agaricomycotina</taxon>
        <taxon>Agaricomycetes</taxon>
        <taxon>Agaricomycetidae</taxon>
        <taxon>Boletales</taxon>
        <taxon>Suillineae</taxon>
        <taxon>Suillaceae</taxon>
        <taxon>Suillus</taxon>
    </lineage>
</organism>
<dbReference type="Gene3D" id="2.130.10.10">
    <property type="entry name" value="YVTN repeat-like/Quinoprotein amine dehydrogenase"/>
    <property type="match status" value="3"/>
</dbReference>
<dbReference type="PANTHER" id="PTHR10622:SF10">
    <property type="entry name" value="HET DOMAIN-CONTAINING PROTEIN"/>
    <property type="match status" value="1"/>
</dbReference>
<gene>
    <name evidence="4" type="ORF">HD556DRAFT_714568</name>
</gene>
<dbReference type="SUPFAM" id="SSF50978">
    <property type="entry name" value="WD40 repeat-like"/>
    <property type="match status" value="1"/>
</dbReference>
<reference evidence="4" key="1">
    <citation type="journal article" date="2020" name="New Phytol.">
        <title>Comparative genomics reveals dynamic genome evolution in host specialist ectomycorrhizal fungi.</title>
        <authorList>
            <person name="Lofgren L.A."/>
            <person name="Nguyen N.H."/>
            <person name="Vilgalys R."/>
            <person name="Ruytinx J."/>
            <person name="Liao H.L."/>
            <person name="Branco S."/>
            <person name="Kuo A."/>
            <person name="LaButti K."/>
            <person name="Lipzen A."/>
            <person name="Andreopoulos W."/>
            <person name="Pangilinan J."/>
            <person name="Riley R."/>
            <person name="Hundley H."/>
            <person name="Na H."/>
            <person name="Barry K."/>
            <person name="Grigoriev I.V."/>
            <person name="Stajich J.E."/>
            <person name="Kennedy P.G."/>
        </authorList>
    </citation>
    <scope>NUCLEOTIDE SEQUENCE</scope>
    <source>
        <strain evidence="4">S12</strain>
    </source>
</reference>
<dbReference type="GeneID" id="64605153"/>
<dbReference type="AlphaFoldDB" id="A0A9P7J4S4"/>
<dbReference type="Pfam" id="PF06985">
    <property type="entry name" value="HET"/>
    <property type="match status" value="1"/>
</dbReference>
<dbReference type="Pfam" id="PF00400">
    <property type="entry name" value="WD40"/>
    <property type="match status" value="5"/>
</dbReference>
<feature type="repeat" description="WD" evidence="1">
    <location>
        <begin position="34"/>
        <end position="75"/>
    </location>
</feature>
<dbReference type="RefSeq" id="XP_041165686.1">
    <property type="nucleotide sequence ID" value="XM_041311389.1"/>
</dbReference>
<feature type="repeat" description="WD" evidence="1">
    <location>
        <begin position="298"/>
        <end position="329"/>
    </location>
</feature>